<dbReference type="InterPro" id="IPR010987">
    <property type="entry name" value="Glutathione-S-Trfase_C-like"/>
</dbReference>
<evidence type="ECO:0000256" key="4">
    <source>
        <dbReference type="ARBA" id="ARBA00022679"/>
    </source>
</evidence>
<organism evidence="8 9">
    <name type="scientific">Drosophila lebanonensis</name>
    <name type="common">Fruit fly</name>
    <name type="synonym">Scaptodrosophila lebanonensis</name>
    <dbReference type="NCBI Taxonomy" id="7225"/>
    <lineage>
        <taxon>Eukaryota</taxon>
        <taxon>Metazoa</taxon>
        <taxon>Ecdysozoa</taxon>
        <taxon>Arthropoda</taxon>
        <taxon>Hexapoda</taxon>
        <taxon>Insecta</taxon>
        <taxon>Pterygota</taxon>
        <taxon>Neoptera</taxon>
        <taxon>Endopterygota</taxon>
        <taxon>Diptera</taxon>
        <taxon>Brachycera</taxon>
        <taxon>Muscomorpha</taxon>
        <taxon>Ephydroidea</taxon>
        <taxon>Drosophilidae</taxon>
        <taxon>Scaptodrosophila</taxon>
    </lineage>
</organism>
<evidence type="ECO:0000256" key="3">
    <source>
        <dbReference type="ARBA" id="ARBA00022490"/>
    </source>
</evidence>
<comment type="similarity">
    <text evidence="2">Belongs to the GST superfamily. Theta family.</text>
</comment>
<feature type="domain" description="GST C-terminal" evidence="7">
    <location>
        <begin position="90"/>
        <end position="225"/>
    </location>
</feature>
<dbReference type="InterPro" id="IPR036282">
    <property type="entry name" value="Glutathione-S-Trfase_C_sf"/>
</dbReference>
<gene>
    <name evidence="9" type="primary">LOC115626511</name>
</gene>
<comment type="catalytic activity">
    <reaction evidence="5">
        <text>RX + glutathione = an S-substituted glutathione + a halide anion + H(+)</text>
        <dbReference type="Rhea" id="RHEA:16437"/>
        <dbReference type="ChEBI" id="CHEBI:15378"/>
        <dbReference type="ChEBI" id="CHEBI:16042"/>
        <dbReference type="ChEBI" id="CHEBI:17792"/>
        <dbReference type="ChEBI" id="CHEBI:57925"/>
        <dbReference type="ChEBI" id="CHEBI:90779"/>
        <dbReference type="EC" id="2.5.1.18"/>
    </reaction>
</comment>
<dbReference type="SUPFAM" id="SSF52833">
    <property type="entry name" value="Thioredoxin-like"/>
    <property type="match status" value="1"/>
</dbReference>
<feature type="domain" description="GST N-terminal" evidence="6">
    <location>
        <begin position="3"/>
        <end position="84"/>
    </location>
</feature>
<dbReference type="Gene3D" id="3.40.30.10">
    <property type="entry name" value="Glutaredoxin"/>
    <property type="match status" value="1"/>
</dbReference>
<evidence type="ECO:0000259" key="6">
    <source>
        <dbReference type="PROSITE" id="PS50404"/>
    </source>
</evidence>
<keyword evidence="4" id="KW-0808">Transferase</keyword>
<keyword evidence="8" id="KW-1185">Reference proteome</keyword>
<dbReference type="GO" id="GO:0006749">
    <property type="term" value="P:glutathione metabolic process"/>
    <property type="evidence" value="ECO:0007669"/>
    <property type="project" value="TreeGrafter"/>
</dbReference>
<dbReference type="Gene3D" id="1.20.1050.10">
    <property type="match status" value="1"/>
</dbReference>
<dbReference type="FunFam" id="3.40.30.10:FF:000227">
    <property type="entry name" value="glutathione S-transferase theta-1"/>
    <property type="match status" value="1"/>
</dbReference>
<dbReference type="GO" id="GO:0005737">
    <property type="term" value="C:cytoplasm"/>
    <property type="evidence" value="ECO:0007669"/>
    <property type="project" value="UniProtKB-SubCell"/>
</dbReference>
<dbReference type="InterPro" id="IPR004046">
    <property type="entry name" value="GST_C"/>
</dbReference>
<dbReference type="SUPFAM" id="SSF47616">
    <property type="entry name" value="GST C-terminal domain-like"/>
    <property type="match status" value="1"/>
</dbReference>
<name>A0A6J2TNY4_DROLE</name>
<dbReference type="GO" id="GO:0004364">
    <property type="term" value="F:glutathione transferase activity"/>
    <property type="evidence" value="ECO:0007669"/>
    <property type="project" value="UniProtKB-EC"/>
</dbReference>
<comment type="subcellular location">
    <subcellularLocation>
        <location evidence="1">Cytoplasm</location>
    </subcellularLocation>
</comment>
<dbReference type="InterPro" id="IPR040079">
    <property type="entry name" value="Glutathione_S-Trfase"/>
</dbReference>
<dbReference type="FunFam" id="1.20.1050.10:FF:000039">
    <property type="entry name" value="Glutathione S-transferase theta-1"/>
    <property type="match status" value="1"/>
</dbReference>
<dbReference type="PANTHER" id="PTHR43917">
    <property type="match status" value="1"/>
</dbReference>
<protein>
    <submittedName>
        <fullName evidence="9">Glutathione S-transferase theta-3-like</fullName>
    </submittedName>
</protein>
<keyword evidence="3" id="KW-0963">Cytoplasm</keyword>
<dbReference type="OrthoDB" id="422574at2759"/>
<dbReference type="Pfam" id="PF00043">
    <property type="entry name" value="GST_C"/>
    <property type="match status" value="1"/>
</dbReference>
<dbReference type="InterPro" id="IPR040075">
    <property type="entry name" value="GST_N_Theta"/>
</dbReference>
<reference evidence="9" key="1">
    <citation type="submission" date="2025-08" db="UniProtKB">
        <authorList>
            <consortium name="RefSeq"/>
        </authorList>
    </citation>
    <scope>IDENTIFICATION</scope>
    <source>
        <strain evidence="9">11010-0011.00</strain>
        <tissue evidence="9">Whole body</tissue>
    </source>
</reference>
<dbReference type="PANTHER" id="PTHR43917:SF8">
    <property type="entry name" value="GH16740P-RELATED"/>
    <property type="match status" value="1"/>
</dbReference>
<dbReference type="InterPro" id="IPR040077">
    <property type="entry name" value="GST_C_Theta"/>
</dbReference>
<dbReference type="CDD" id="cd03183">
    <property type="entry name" value="GST_C_Theta"/>
    <property type="match status" value="1"/>
</dbReference>
<evidence type="ECO:0000313" key="9">
    <source>
        <dbReference type="RefSeq" id="XP_030377759.1"/>
    </source>
</evidence>
<accession>A0A6J2TNY4</accession>
<dbReference type="PROSITE" id="PS50404">
    <property type="entry name" value="GST_NTER"/>
    <property type="match status" value="1"/>
</dbReference>
<dbReference type="SFLD" id="SFLDG00358">
    <property type="entry name" value="Main_(cytGST)"/>
    <property type="match status" value="1"/>
</dbReference>
<evidence type="ECO:0000313" key="8">
    <source>
        <dbReference type="Proteomes" id="UP000504634"/>
    </source>
</evidence>
<dbReference type="AlphaFoldDB" id="A0A6J2TNY4"/>
<dbReference type="SFLD" id="SFLDS00019">
    <property type="entry name" value="Glutathione_Transferase_(cytos"/>
    <property type="match status" value="1"/>
</dbReference>
<dbReference type="Proteomes" id="UP000504634">
    <property type="component" value="Unplaced"/>
</dbReference>
<dbReference type="InterPro" id="IPR051369">
    <property type="entry name" value="GST_Theta"/>
</dbReference>
<dbReference type="Pfam" id="PF02798">
    <property type="entry name" value="GST_N"/>
    <property type="match status" value="1"/>
</dbReference>
<dbReference type="CDD" id="cd03050">
    <property type="entry name" value="GST_N_Theta"/>
    <property type="match status" value="1"/>
</dbReference>
<sequence>MSSIFKFYYDLMSQPSRALWISFKLGKTPFKDCPVALRKREQLTDEYKQINRFQKVPALVDGDFHLSESIAILRYLSDKGQFSEKLYPKNIKERARVDEFLEWQHLSVRMSCGYYFMQAWLLPINRLAPKPSAENIDKMIKNVESNLSLIERLWLDNDFLTGQQLTVADLFGATEIEQLKLCQYKVNEKKFPKVFKWLQRVRQESNPYFDEAHSFISVKSKQAALAKL</sequence>
<evidence type="ECO:0000259" key="7">
    <source>
        <dbReference type="PROSITE" id="PS50405"/>
    </source>
</evidence>
<evidence type="ECO:0000256" key="2">
    <source>
        <dbReference type="ARBA" id="ARBA00009899"/>
    </source>
</evidence>
<evidence type="ECO:0000256" key="5">
    <source>
        <dbReference type="ARBA" id="ARBA00047960"/>
    </source>
</evidence>
<proteinExistence type="inferred from homology"/>
<dbReference type="InterPro" id="IPR036249">
    <property type="entry name" value="Thioredoxin-like_sf"/>
</dbReference>
<dbReference type="InterPro" id="IPR004045">
    <property type="entry name" value="Glutathione_S-Trfase_N"/>
</dbReference>
<dbReference type="RefSeq" id="XP_030377759.1">
    <property type="nucleotide sequence ID" value="XM_030521899.1"/>
</dbReference>
<dbReference type="GeneID" id="115626511"/>
<dbReference type="PROSITE" id="PS50405">
    <property type="entry name" value="GST_CTER"/>
    <property type="match status" value="1"/>
</dbReference>
<dbReference type="SFLD" id="SFLDG01153">
    <property type="entry name" value="Main.4:_Theta-like"/>
    <property type="match status" value="1"/>
</dbReference>
<evidence type="ECO:0000256" key="1">
    <source>
        <dbReference type="ARBA" id="ARBA00004496"/>
    </source>
</evidence>